<keyword evidence="2" id="KW-1185">Reference proteome</keyword>
<evidence type="ECO:0000313" key="2">
    <source>
        <dbReference type="Proteomes" id="UP001231189"/>
    </source>
</evidence>
<sequence>MRKGKVDQLKKEFEMISFRDGEYVDDFALHLTNLVTSLAMLGEPIYETRVCREIFRLKATEDRLELPEATREQGKLLLTEEQWLEQGKLLLTKEATPPSLHAAADNNDDDHHIRRVEKAATIVQRLLIIIINNTITQKEYGIHAAMRT</sequence>
<dbReference type="AlphaFoldDB" id="A0AAD8WFG1"/>
<organism evidence="1 2">
    <name type="scientific">Lolium multiflorum</name>
    <name type="common">Italian ryegrass</name>
    <name type="synonym">Lolium perenne subsp. multiflorum</name>
    <dbReference type="NCBI Taxonomy" id="4521"/>
    <lineage>
        <taxon>Eukaryota</taxon>
        <taxon>Viridiplantae</taxon>
        <taxon>Streptophyta</taxon>
        <taxon>Embryophyta</taxon>
        <taxon>Tracheophyta</taxon>
        <taxon>Spermatophyta</taxon>
        <taxon>Magnoliopsida</taxon>
        <taxon>Liliopsida</taxon>
        <taxon>Poales</taxon>
        <taxon>Poaceae</taxon>
        <taxon>BOP clade</taxon>
        <taxon>Pooideae</taxon>
        <taxon>Poodae</taxon>
        <taxon>Poeae</taxon>
        <taxon>Poeae Chloroplast Group 2 (Poeae type)</taxon>
        <taxon>Loliodinae</taxon>
        <taxon>Loliinae</taxon>
        <taxon>Lolium</taxon>
    </lineage>
</organism>
<reference evidence="1" key="1">
    <citation type="submission" date="2023-07" db="EMBL/GenBank/DDBJ databases">
        <title>A chromosome-level genome assembly of Lolium multiflorum.</title>
        <authorList>
            <person name="Chen Y."/>
            <person name="Copetti D."/>
            <person name="Kolliker R."/>
            <person name="Studer B."/>
        </authorList>
    </citation>
    <scope>NUCLEOTIDE SEQUENCE</scope>
    <source>
        <strain evidence="1">02402/16</strain>
        <tissue evidence="1">Leaf</tissue>
    </source>
</reference>
<comment type="caution">
    <text evidence="1">The sequence shown here is derived from an EMBL/GenBank/DDBJ whole genome shotgun (WGS) entry which is preliminary data.</text>
</comment>
<gene>
    <name evidence="1" type="ORF">QYE76_069992</name>
</gene>
<evidence type="ECO:0000313" key="1">
    <source>
        <dbReference type="EMBL" id="KAK1652187.1"/>
    </source>
</evidence>
<proteinExistence type="predicted"/>
<dbReference type="EMBL" id="JAUUTY010000004">
    <property type="protein sequence ID" value="KAK1652187.1"/>
    <property type="molecule type" value="Genomic_DNA"/>
</dbReference>
<accession>A0AAD8WFG1</accession>
<dbReference type="Proteomes" id="UP001231189">
    <property type="component" value="Unassembled WGS sequence"/>
</dbReference>
<protein>
    <submittedName>
        <fullName evidence="1">Uncharacterized protein</fullName>
    </submittedName>
</protein>
<name>A0AAD8WFG1_LOLMU</name>